<evidence type="ECO:0000313" key="2">
    <source>
        <dbReference type="EMBL" id="KAK8979152.1"/>
    </source>
</evidence>
<name>A0ABR2NSL6_9ROSI</name>
<protein>
    <submittedName>
        <fullName evidence="2">Uncharacterized protein</fullName>
    </submittedName>
</protein>
<evidence type="ECO:0000313" key="3">
    <source>
        <dbReference type="Proteomes" id="UP001396334"/>
    </source>
</evidence>
<feature type="compositionally biased region" description="Polar residues" evidence="1">
    <location>
        <begin position="72"/>
        <end position="86"/>
    </location>
</feature>
<dbReference type="Proteomes" id="UP001396334">
    <property type="component" value="Unassembled WGS sequence"/>
</dbReference>
<accession>A0ABR2NSL6</accession>
<feature type="region of interest" description="Disordered" evidence="1">
    <location>
        <begin position="69"/>
        <end position="94"/>
    </location>
</feature>
<gene>
    <name evidence="2" type="ORF">V6N11_009363</name>
</gene>
<keyword evidence="3" id="KW-1185">Reference proteome</keyword>
<reference evidence="2 3" key="1">
    <citation type="journal article" date="2024" name="G3 (Bethesda)">
        <title>Genome assembly of Hibiscus sabdariffa L. provides insights into metabolisms of medicinal natural products.</title>
        <authorList>
            <person name="Kim T."/>
        </authorList>
    </citation>
    <scope>NUCLEOTIDE SEQUENCE [LARGE SCALE GENOMIC DNA]</scope>
    <source>
        <strain evidence="2">TK-2024</strain>
        <tissue evidence="2">Old leaves</tissue>
    </source>
</reference>
<organism evidence="2 3">
    <name type="scientific">Hibiscus sabdariffa</name>
    <name type="common">roselle</name>
    <dbReference type="NCBI Taxonomy" id="183260"/>
    <lineage>
        <taxon>Eukaryota</taxon>
        <taxon>Viridiplantae</taxon>
        <taxon>Streptophyta</taxon>
        <taxon>Embryophyta</taxon>
        <taxon>Tracheophyta</taxon>
        <taxon>Spermatophyta</taxon>
        <taxon>Magnoliopsida</taxon>
        <taxon>eudicotyledons</taxon>
        <taxon>Gunneridae</taxon>
        <taxon>Pentapetalae</taxon>
        <taxon>rosids</taxon>
        <taxon>malvids</taxon>
        <taxon>Malvales</taxon>
        <taxon>Malvaceae</taxon>
        <taxon>Malvoideae</taxon>
        <taxon>Hibiscus</taxon>
    </lineage>
</organism>
<comment type="caution">
    <text evidence="2">The sequence shown here is derived from an EMBL/GenBank/DDBJ whole genome shotgun (WGS) entry which is preliminary data.</text>
</comment>
<proteinExistence type="predicted"/>
<evidence type="ECO:0000256" key="1">
    <source>
        <dbReference type="SAM" id="MobiDB-lite"/>
    </source>
</evidence>
<sequence>MDVTMEMLVESSGVGKIILQGSNSGSKGTNGDDGEVVGKVGVASSVEVIPSQVTLNPKDHVAVLVLERGVDNSRSPGVGRSSNPNVGITPPKGT</sequence>
<dbReference type="EMBL" id="JBBPBN010000103">
    <property type="protein sequence ID" value="KAK8979152.1"/>
    <property type="molecule type" value="Genomic_DNA"/>
</dbReference>